<dbReference type="PANTHER" id="PTHR34570:SF12">
    <property type="entry name" value="EXPRESSED PROTEIN"/>
    <property type="match status" value="1"/>
</dbReference>
<reference evidence="2" key="1">
    <citation type="submission" date="2025-08" db="UniProtKB">
        <authorList>
            <consortium name="RefSeq"/>
        </authorList>
    </citation>
    <scope>IDENTIFICATION</scope>
    <source>
        <tissue evidence="2">Fruit stalk</tissue>
    </source>
</reference>
<dbReference type="Proteomes" id="UP000515121">
    <property type="component" value="Unplaced"/>
</dbReference>
<evidence type="ECO:0000313" key="2">
    <source>
        <dbReference type="RefSeq" id="XP_022753618.1"/>
    </source>
</evidence>
<dbReference type="KEGG" id="dzi:111301893"/>
<dbReference type="PANTHER" id="PTHR34570">
    <property type="entry name" value="OS03G0593100 PROTEIN"/>
    <property type="match status" value="1"/>
</dbReference>
<dbReference type="GeneID" id="111301893"/>
<dbReference type="AlphaFoldDB" id="A0A6P5ZL76"/>
<gene>
    <name evidence="2" type="primary">LOC111301893</name>
</gene>
<proteinExistence type="predicted"/>
<protein>
    <submittedName>
        <fullName evidence="2">Uncharacterized protein LOC111301893</fullName>
    </submittedName>
</protein>
<accession>A0A6P5ZL76</accession>
<sequence length="140" mass="15935">MGRQSDPAVHSSIALLRERFRQLQRAKEMRQEREVLRLLSEAERINPAIPHEASQLFFHSELILQPRPPLQGSLSSEPSMRNMHTQRQVIETPSLSNLRPRDTVMHTSTLNDSDVDTTLHLCKKLGKGKGGCSGEMRENK</sequence>
<organism evidence="1 2">
    <name type="scientific">Durio zibethinus</name>
    <name type="common">Durian</name>
    <dbReference type="NCBI Taxonomy" id="66656"/>
    <lineage>
        <taxon>Eukaryota</taxon>
        <taxon>Viridiplantae</taxon>
        <taxon>Streptophyta</taxon>
        <taxon>Embryophyta</taxon>
        <taxon>Tracheophyta</taxon>
        <taxon>Spermatophyta</taxon>
        <taxon>Magnoliopsida</taxon>
        <taxon>eudicotyledons</taxon>
        <taxon>Gunneridae</taxon>
        <taxon>Pentapetalae</taxon>
        <taxon>rosids</taxon>
        <taxon>malvids</taxon>
        <taxon>Malvales</taxon>
        <taxon>Malvaceae</taxon>
        <taxon>Helicteroideae</taxon>
        <taxon>Durio</taxon>
    </lineage>
</organism>
<evidence type="ECO:0000313" key="1">
    <source>
        <dbReference type="Proteomes" id="UP000515121"/>
    </source>
</evidence>
<dbReference type="RefSeq" id="XP_022753618.1">
    <property type="nucleotide sequence ID" value="XM_022897883.1"/>
</dbReference>
<dbReference type="OrthoDB" id="671858at2759"/>
<keyword evidence="1" id="KW-1185">Reference proteome</keyword>
<name>A0A6P5ZL76_DURZI</name>